<keyword evidence="1" id="KW-1133">Transmembrane helix</keyword>
<accession>A0ABW0RNX3</accession>
<protein>
    <recommendedName>
        <fullName evidence="4">DUF306 domain-containing protein</fullName>
    </recommendedName>
</protein>
<keyword evidence="3" id="KW-1185">Reference proteome</keyword>
<name>A0ABW0RNX3_9GAMM</name>
<dbReference type="PROSITE" id="PS51257">
    <property type="entry name" value="PROKAR_LIPOPROTEIN"/>
    <property type="match status" value="1"/>
</dbReference>
<keyword evidence="1" id="KW-0472">Membrane</keyword>
<evidence type="ECO:0000313" key="3">
    <source>
        <dbReference type="Proteomes" id="UP001596055"/>
    </source>
</evidence>
<organism evidence="2 3">
    <name type="scientific">Marinobacter koreensis</name>
    <dbReference type="NCBI Taxonomy" id="335974"/>
    <lineage>
        <taxon>Bacteria</taxon>
        <taxon>Pseudomonadati</taxon>
        <taxon>Pseudomonadota</taxon>
        <taxon>Gammaproteobacteria</taxon>
        <taxon>Pseudomonadales</taxon>
        <taxon>Marinobacteraceae</taxon>
        <taxon>Marinobacter</taxon>
    </lineage>
</organism>
<keyword evidence="1" id="KW-0812">Transmembrane</keyword>
<reference evidence="3" key="1">
    <citation type="journal article" date="2019" name="Int. J. Syst. Evol. Microbiol.">
        <title>The Global Catalogue of Microorganisms (GCM) 10K type strain sequencing project: providing services to taxonomists for standard genome sequencing and annotation.</title>
        <authorList>
            <consortium name="The Broad Institute Genomics Platform"/>
            <consortium name="The Broad Institute Genome Sequencing Center for Infectious Disease"/>
            <person name="Wu L."/>
            <person name="Ma J."/>
        </authorList>
    </citation>
    <scope>NUCLEOTIDE SEQUENCE [LARGE SCALE GENOMIC DNA]</scope>
    <source>
        <strain evidence="3">CGMCC 4.1799</strain>
    </source>
</reference>
<gene>
    <name evidence="2" type="ORF">ACFPQA_14480</name>
</gene>
<evidence type="ECO:0000256" key="1">
    <source>
        <dbReference type="SAM" id="Phobius"/>
    </source>
</evidence>
<comment type="caution">
    <text evidence="2">The sequence shown here is derived from an EMBL/GenBank/DDBJ whole genome shotgun (WGS) entry which is preliminary data.</text>
</comment>
<dbReference type="RefSeq" id="WP_248156466.1">
    <property type="nucleotide sequence ID" value="NZ_JAKZAJ010000002.1"/>
</dbReference>
<evidence type="ECO:0008006" key="4">
    <source>
        <dbReference type="Google" id="ProtNLM"/>
    </source>
</evidence>
<proteinExistence type="predicted"/>
<evidence type="ECO:0000313" key="2">
    <source>
        <dbReference type="EMBL" id="MFC5546266.1"/>
    </source>
</evidence>
<feature type="transmembrane region" description="Helical" evidence="1">
    <location>
        <begin position="12"/>
        <end position="30"/>
    </location>
</feature>
<dbReference type="EMBL" id="JBHSNL010000006">
    <property type="protein sequence ID" value="MFC5546266.1"/>
    <property type="molecule type" value="Genomic_DNA"/>
</dbReference>
<sequence>MRYSILFRIKKIASYSNIAMVWFVFLLLAGCNDGDSGDAKNNEIRSKASGIWELSNEGVCGAALGCTTWFIVTEEKYAYQIFHANETERSQGAVNYPNLFWAMGKVKIENNKIEFELEPEESKVYISGGSVRSIVPAISVKGFDIVSENKLITRNSERKVLNPLDDLYRKSASLEGISGIYVNFDGDRTITVNSSGELTGASSPGCNIYGKLTMPDPRFNLFEVKIISDSCISDGSKEGLVILNEKHDALDFSYIGDGSFSGRYNKQ</sequence>
<dbReference type="Proteomes" id="UP001596055">
    <property type="component" value="Unassembled WGS sequence"/>
</dbReference>